<reference evidence="1 2" key="1">
    <citation type="submission" date="2018-11" db="EMBL/GenBank/DDBJ databases">
        <authorList>
            <consortium name="Pathogen Informatics"/>
        </authorList>
    </citation>
    <scope>NUCLEOTIDE SEQUENCE [LARGE SCALE GENOMIC DNA]</scope>
    <source>
        <strain>Denwood</strain>
        <strain evidence="2">Zambia</strain>
    </source>
</reference>
<dbReference type="AlphaFoldDB" id="A0A3P8KDK2"/>
<dbReference type="EMBL" id="UZAL01040272">
    <property type="protein sequence ID" value="VDP76766.1"/>
    <property type="molecule type" value="Genomic_DNA"/>
</dbReference>
<organism evidence="1 2">
    <name type="scientific">Schistosoma mattheei</name>
    <dbReference type="NCBI Taxonomy" id="31246"/>
    <lineage>
        <taxon>Eukaryota</taxon>
        <taxon>Metazoa</taxon>
        <taxon>Spiralia</taxon>
        <taxon>Lophotrochozoa</taxon>
        <taxon>Platyhelminthes</taxon>
        <taxon>Trematoda</taxon>
        <taxon>Digenea</taxon>
        <taxon>Strigeidida</taxon>
        <taxon>Schistosomatoidea</taxon>
        <taxon>Schistosomatidae</taxon>
        <taxon>Schistosoma</taxon>
    </lineage>
</organism>
<evidence type="ECO:0000313" key="1">
    <source>
        <dbReference type="EMBL" id="VDP76766.1"/>
    </source>
</evidence>
<keyword evidence="2" id="KW-1185">Reference proteome</keyword>
<gene>
    <name evidence="1" type="ORF">SMTD_LOCUS18323</name>
</gene>
<accession>A0A3P8KDK2</accession>
<proteinExistence type="predicted"/>
<dbReference type="Proteomes" id="UP000269396">
    <property type="component" value="Unassembled WGS sequence"/>
</dbReference>
<sequence length="38" mass="4513">MISFIKINKTVMILTIQIIYQKMNCSHLMNSLLYPRIV</sequence>
<name>A0A3P8KDK2_9TREM</name>
<evidence type="ECO:0000313" key="2">
    <source>
        <dbReference type="Proteomes" id="UP000269396"/>
    </source>
</evidence>
<protein>
    <submittedName>
        <fullName evidence="1">Uncharacterized protein</fullName>
    </submittedName>
</protein>